<dbReference type="RefSeq" id="WP_230106299.1">
    <property type="nucleotide sequence ID" value="NZ_AP024845.1"/>
</dbReference>
<proteinExistence type="predicted"/>
<dbReference type="Proteomes" id="UP001305815">
    <property type="component" value="Chromosome"/>
</dbReference>
<keyword evidence="3" id="KW-0804">Transcription</keyword>
<keyword evidence="1" id="KW-0805">Transcription regulation</keyword>
<keyword evidence="6" id="KW-1185">Reference proteome</keyword>
<dbReference type="InterPro" id="IPR008920">
    <property type="entry name" value="TF_FadR/GntR_C"/>
</dbReference>
<dbReference type="InterPro" id="IPR011711">
    <property type="entry name" value="GntR_C"/>
</dbReference>
<protein>
    <submittedName>
        <fullName evidence="5">GntR family transcriptional regulator</fullName>
    </submittedName>
</protein>
<feature type="domain" description="HTH gntR-type" evidence="4">
    <location>
        <begin position="5"/>
        <end position="72"/>
    </location>
</feature>
<reference evidence="6" key="1">
    <citation type="journal article" date="2023" name="Int. J. Syst. Evol. Microbiol.">
        <title>Claveliimonas bilis gen. nov., sp. nov., deoxycholic acid-producing bacteria isolated from human faeces, and reclassification of Sellimonas monacensis Zenner et al. 2021 as Claveliimonas monacensis comb. nov.</title>
        <authorList>
            <person name="Hisatomi A."/>
            <person name="Kastawa N.W.E.P.G."/>
            <person name="Song I."/>
            <person name="Ohkuma M."/>
            <person name="Fukiya S."/>
            <person name="Sakamoto M."/>
        </authorList>
    </citation>
    <scope>NUCLEOTIDE SEQUENCE [LARGE SCALE GENOMIC DNA]</scope>
    <source>
        <strain evidence="6">12BBH14</strain>
    </source>
</reference>
<organism evidence="5 6">
    <name type="scientific">Claveliimonas bilis</name>
    <dbReference type="NCBI Taxonomy" id="3028070"/>
    <lineage>
        <taxon>Bacteria</taxon>
        <taxon>Bacillati</taxon>
        <taxon>Bacillota</taxon>
        <taxon>Clostridia</taxon>
        <taxon>Lachnospirales</taxon>
        <taxon>Lachnospiraceae</taxon>
        <taxon>Claveliimonas</taxon>
    </lineage>
</organism>
<dbReference type="EMBL" id="AP027742">
    <property type="protein sequence ID" value="BDZ77400.1"/>
    <property type="molecule type" value="Genomic_DNA"/>
</dbReference>
<evidence type="ECO:0000313" key="5">
    <source>
        <dbReference type="EMBL" id="BDZ77400.1"/>
    </source>
</evidence>
<evidence type="ECO:0000313" key="6">
    <source>
        <dbReference type="Proteomes" id="UP001305815"/>
    </source>
</evidence>
<dbReference type="SUPFAM" id="SSF46785">
    <property type="entry name" value="Winged helix' DNA-binding domain"/>
    <property type="match status" value="1"/>
</dbReference>
<dbReference type="SMART" id="SM00345">
    <property type="entry name" value="HTH_GNTR"/>
    <property type="match status" value="1"/>
</dbReference>
<dbReference type="InterPro" id="IPR000524">
    <property type="entry name" value="Tscrpt_reg_HTH_GntR"/>
</dbReference>
<dbReference type="InterPro" id="IPR036390">
    <property type="entry name" value="WH_DNA-bd_sf"/>
</dbReference>
<evidence type="ECO:0000256" key="2">
    <source>
        <dbReference type="ARBA" id="ARBA00023125"/>
    </source>
</evidence>
<evidence type="ECO:0000256" key="1">
    <source>
        <dbReference type="ARBA" id="ARBA00023015"/>
    </source>
</evidence>
<dbReference type="InterPro" id="IPR036388">
    <property type="entry name" value="WH-like_DNA-bd_sf"/>
</dbReference>
<dbReference type="Pfam" id="PF07729">
    <property type="entry name" value="FCD"/>
    <property type="match status" value="1"/>
</dbReference>
<dbReference type="Gene3D" id="1.20.120.530">
    <property type="entry name" value="GntR ligand-binding domain-like"/>
    <property type="match status" value="1"/>
</dbReference>
<name>A0ABN6YWE5_9FIRM</name>
<dbReference type="Gene3D" id="1.10.10.10">
    <property type="entry name" value="Winged helix-like DNA-binding domain superfamily/Winged helix DNA-binding domain"/>
    <property type="match status" value="1"/>
</dbReference>
<dbReference type="PANTHER" id="PTHR43537:SF5">
    <property type="entry name" value="UXU OPERON TRANSCRIPTIONAL REGULATOR"/>
    <property type="match status" value="1"/>
</dbReference>
<dbReference type="PROSITE" id="PS50949">
    <property type="entry name" value="HTH_GNTR"/>
    <property type="match status" value="1"/>
</dbReference>
<gene>
    <name evidence="5" type="ORF">Lac1_15830</name>
</gene>
<dbReference type="SMART" id="SM00895">
    <property type="entry name" value="FCD"/>
    <property type="match status" value="1"/>
</dbReference>
<dbReference type="SUPFAM" id="SSF48008">
    <property type="entry name" value="GntR ligand-binding domain-like"/>
    <property type="match status" value="1"/>
</dbReference>
<keyword evidence="2" id="KW-0238">DNA-binding</keyword>
<sequence>MKVKVNLDEVLYHKIIESLIRGEYAVGEKIMLNDLCEKFEVSRTPVVQAVKMLGKDGILKIMSNGRVYVPDLEEGTVDQIIEIRRLLEGHALEKTLNGSKEHVERTIKDLRKYAEQCRECFEKEEYVELAMADLKFHRAIVQSAGNKIMDDLYTGVQGRFIVLNYLIRPLKTRKYERTVEDHFMLIELMENGKTKEALQKLGNHIGGSGVPDTETDKEK</sequence>
<evidence type="ECO:0000259" key="4">
    <source>
        <dbReference type="PROSITE" id="PS50949"/>
    </source>
</evidence>
<dbReference type="Pfam" id="PF00392">
    <property type="entry name" value="GntR"/>
    <property type="match status" value="1"/>
</dbReference>
<evidence type="ECO:0000256" key="3">
    <source>
        <dbReference type="ARBA" id="ARBA00023163"/>
    </source>
</evidence>
<accession>A0ABN6YWE5</accession>
<dbReference type="PANTHER" id="PTHR43537">
    <property type="entry name" value="TRANSCRIPTIONAL REGULATOR, GNTR FAMILY"/>
    <property type="match status" value="1"/>
</dbReference>